<evidence type="ECO:0000313" key="2">
    <source>
        <dbReference type="Proteomes" id="UP000251617"/>
    </source>
</evidence>
<accession>A0AAD0LAA7</accession>
<sequence>MKDKHEVVMPDHQVYKDVEEAMRRHLEAQEAGLPAQEVERLRLILESQIKAAHQYHSDAMGRAPLNRH</sequence>
<reference evidence="1 2" key="1">
    <citation type="submission" date="2018-06" db="EMBL/GenBank/DDBJ databases">
        <title>The genome of Pseudomonas putida NX-1, a lignin degrader.</title>
        <authorList>
            <person name="Xu Z."/>
        </authorList>
    </citation>
    <scope>NUCLEOTIDE SEQUENCE [LARGE SCALE GENOMIC DNA]</scope>
    <source>
        <strain evidence="1 2">NX-1</strain>
    </source>
</reference>
<dbReference type="EMBL" id="CP030750">
    <property type="protein sequence ID" value="AXA25622.1"/>
    <property type="molecule type" value="Genomic_DNA"/>
</dbReference>
<name>A0AAD0LAA7_PSEPU</name>
<protein>
    <submittedName>
        <fullName evidence="1">Uncharacterized protein</fullName>
    </submittedName>
</protein>
<dbReference type="Proteomes" id="UP000251617">
    <property type="component" value="Chromosome"/>
</dbReference>
<gene>
    <name evidence="1" type="ORF">C1S65_16425</name>
</gene>
<dbReference type="AlphaFoldDB" id="A0AAD0LAA7"/>
<organism evidence="1 2">
    <name type="scientific">Pseudomonas putida</name>
    <name type="common">Arthrobacter siderocapsulatus</name>
    <dbReference type="NCBI Taxonomy" id="303"/>
    <lineage>
        <taxon>Bacteria</taxon>
        <taxon>Pseudomonadati</taxon>
        <taxon>Pseudomonadota</taxon>
        <taxon>Gammaproteobacteria</taxon>
        <taxon>Pseudomonadales</taxon>
        <taxon>Pseudomonadaceae</taxon>
        <taxon>Pseudomonas</taxon>
    </lineage>
</organism>
<evidence type="ECO:0000313" key="1">
    <source>
        <dbReference type="EMBL" id="AXA25622.1"/>
    </source>
</evidence>
<dbReference type="RefSeq" id="WP_112898595.1">
    <property type="nucleotide sequence ID" value="NZ_CP030750.1"/>
</dbReference>
<proteinExistence type="predicted"/>